<sequence length="181" mass="19112">MSEPGKEPNPYKSPETEDAGAKMESGMPPAALTGTLAAAGVSVLIIIGLFLVSPGIGVLAALVLVPANLRAILAMRKEFRATGRWPEGWNQASAFVISTLIMIPIWIATGIAFYAVCWAGAMIAVSAFPKGDEYGFTNMIYGGIPIGLIAGLVSFMLCFRLTLRSTSGQAEMEDRKSKPTA</sequence>
<organism evidence="3 4">
    <name type="scientific">Bremerella volcania</name>
    <dbReference type="NCBI Taxonomy" id="2527984"/>
    <lineage>
        <taxon>Bacteria</taxon>
        <taxon>Pseudomonadati</taxon>
        <taxon>Planctomycetota</taxon>
        <taxon>Planctomycetia</taxon>
        <taxon>Pirellulales</taxon>
        <taxon>Pirellulaceae</taxon>
        <taxon>Bremerella</taxon>
    </lineage>
</organism>
<evidence type="ECO:0000313" key="3">
    <source>
        <dbReference type="EMBL" id="QDU75112.1"/>
    </source>
</evidence>
<protein>
    <submittedName>
        <fullName evidence="3">Uncharacterized protein</fullName>
    </submittedName>
</protein>
<proteinExistence type="predicted"/>
<keyword evidence="2" id="KW-0472">Membrane</keyword>
<evidence type="ECO:0000313" key="4">
    <source>
        <dbReference type="Proteomes" id="UP000318626"/>
    </source>
</evidence>
<dbReference type="EMBL" id="CP036289">
    <property type="protein sequence ID" value="QDU75112.1"/>
    <property type="molecule type" value="Genomic_DNA"/>
</dbReference>
<feature type="transmembrane region" description="Helical" evidence="2">
    <location>
        <begin position="139"/>
        <end position="159"/>
    </location>
</feature>
<gene>
    <name evidence="3" type="ORF">Pan97_21350</name>
</gene>
<evidence type="ECO:0000256" key="2">
    <source>
        <dbReference type="SAM" id="Phobius"/>
    </source>
</evidence>
<dbReference type="KEGG" id="bvo:Pan97_21350"/>
<evidence type="ECO:0000256" key="1">
    <source>
        <dbReference type="SAM" id="MobiDB-lite"/>
    </source>
</evidence>
<keyword evidence="2" id="KW-0812">Transmembrane</keyword>
<dbReference type="Proteomes" id="UP000318626">
    <property type="component" value="Chromosome"/>
</dbReference>
<reference evidence="4" key="1">
    <citation type="submission" date="2019-02" db="EMBL/GenBank/DDBJ databases">
        <title>Deep-cultivation of Planctomycetes and their phenomic and genomic characterization uncovers novel biology.</title>
        <authorList>
            <person name="Wiegand S."/>
            <person name="Jogler M."/>
            <person name="Boedeker C."/>
            <person name="Pinto D."/>
            <person name="Vollmers J."/>
            <person name="Rivas-Marin E."/>
            <person name="Kohn T."/>
            <person name="Peeters S.H."/>
            <person name="Heuer A."/>
            <person name="Rast P."/>
            <person name="Oberbeckmann S."/>
            <person name="Bunk B."/>
            <person name="Jeske O."/>
            <person name="Meyerdierks A."/>
            <person name="Storesund J.E."/>
            <person name="Kallscheuer N."/>
            <person name="Luecker S."/>
            <person name="Lage O.M."/>
            <person name="Pohl T."/>
            <person name="Merkel B.J."/>
            <person name="Hornburger P."/>
            <person name="Mueller R.-W."/>
            <person name="Bruemmer F."/>
            <person name="Labrenz M."/>
            <person name="Spormann A.M."/>
            <person name="Op den Camp H."/>
            <person name="Overmann J."/>
            <person name="Amann R."/>
            <person name="Jetten M.S.M."/>
            <person name="Mascher T."/>
            <person name="Medema M.H."/>
            <person name="Devos D.P."/>
            <person name="Kaster A.-K."/>
            <person name="Ovreas L."/>
            <person name="Rohde M."/>
            <person name="Galperin M.Y."/>
            <person name="Jogler C."/>
        </authorList>
    </citation>
    <scope>NUCLEOTIDE SEQUENCE [LARGE SCALE GENOMIC DNA]</scope>
    <source>
        <strain evidence="4">Pan97</strain>
    </source>
</reference>
<keyword evidence="4" id="KW-1185">Reference proteome</keyword>
<feature type="transmembrane region" description="Helical" evidence="2">
    <location>
        <begin position="94"/>
        <end position="127"/>
    </location>
</feature>
<keyword evidence="2" id="KW-1133">Transmembrane helix</keyword>
<name>A0A518C7D7_9BACT</name>
<dbReference type="AlphaFoldDB" id="A0A518C7D7"/>
<feature type="region of interest" description="Disordered" evidence="1">
    <location>
        <begin position="1"/>
        <end position="24"/>
    </location>
</feature>
<accession>A0A518C7D7</accession>